<dbReference type="InterPro" id="IPR037883">
    <property type="entry name" value="Knr4/Smi1-like_sf"/>
</dbReference>
<protein>
    <recommendedName>
        <fullName evidence="1">Knr4/Smi1-like domain-containing protein</fullName>
    </recommendedName>
</protein>
<keyword evidence="3" id="KW-1185">Reference proteome</keyword>
<accession>A0ABU1IZU2</accession>
<reference evidence="2 3" key="1">
    <citation type="submission" date="2023-07" db="EMBL/GenBank/DDBJ databases">
        <title>Genomic Encyclopedia of Type Strains, Phase IV (KMG-IV): sequencing the most valuable type-strain genomes for metagenomic binning, comparative biology and taxonomic classification.</title>
        <authorList>
            <person name="Goeker M."/>
        </authorList>
    </citation>
    <scope>NUCLEOTIDE SEQUENCE [LARGE SCALE GENOMIC DNA]</scope>
    <source>
        <strain evidence="2 3">DSM 22170</strain>
    </source>
</reference>
<evidence type="ECO:0000259" key="1">
    <source>
        <dbReference type="Pfam" id="PF09346"/>
    </source>
</evidence>
<dbReference type="Proteomes" id="UP001185028">
    <property type="component" value="Unassembled WGS sequence"/>
</dbReference>
<evidence type="ECO:0000313" key="2">
    <source>
        <dbReference type="EMBL" id="MDR6244237.1"/>
    </source>
</evidence>
<dbReference type="InterPro" id="IPR018958">
    <property type="entry name" value="Knr4/Smi1-like_dom"/>
</dbReference>
<name>A0ABU1IZU2_9BACL</name>
<evidence type="ECO:0000313" key="3">
    <source>
        <dbReference type="Proteomes" id="UP001185028"/>
    </source>
</evidence>
<dbReference type="EMBL" id="JAVDQH010000007">
    <property type="protein sequence ID" value="MDR6244237.1"/>
    <property type="molecule type" value="Genomic_DNA"/>
</dbReference>
<comment type="caution">
    <text evidence="2">The sequence shown here is derived from an EMBL/GenBank/DDBJ whole genome shotgun (WGS) entry which is preliminary data.</text>
</comment>
<dbReference type="SUPFAM" id="SSF160631">
    <property type="entry name" value="SMI1/KNR4-like"/>
    <property type="match status" value="1"/>
</dbReference>
<dbReference type="Gene3D" id="3.40.1580.10">
    <property type="entry name" value="SMI1/KNR4-like"/>
    <property type="match status" value="1"/>
</dbReference>
<dbReference type="RefSeq" id="WP_188776250.1">
    <property type="nucleotide sequence ID" value="NZ_BMMB01000006.1"/>
</dbReference>
<feature type="domain" description="Knr4/Smi1-like" evidence="1">
    <location>
        <begin position="73"/>
        <end position="151"/>
    </location>
</feature>
<proteinExistence type="predicted"/>
<dbReference type="Pfam" id="PF09346">
    <property type="entry name" value="SMI1_KNR4"/>
    <property type="match status" value="1"/>
</dbReference>
<organism evidence="2 3">
    <name type="scientific">Paenibacillus hunanensis</name>
    <dbReference type="NCBI Taxonomy" id="539262"/>
    <lineage>
        <taxon>Bacteria</taxon>
        <taxon>Bacillati</taxon>
        <taxon>Bacillota</taxon>
        <taxon>Bacilli</taxon>
        <taxon>Bacillales</taxon>
        <taxon>Paenibacillaceae</taxon>
        <taxon>Paenibacillus</taxon>
    </lineage>
</organism>
<sequence>MNWASIFERVFSTNEGATEEQLRQWAGDWNRALSEEEIKLVHDQQRNPFPLTSPLYEQYQPLDATHWSFPQKPLPDSYLDLLRWSTRGEYQTGERSFQFFSIDELREMNLVYEFPHYMPGALSFAMDGGGYHYVFDMRQAPVNGEYPILLADSGNLNYEDALHAADSLVELCSHGEELV</sequence>
<gene>
    <name evidence="2" type="ORF">JOC58_002130</name>
</gene>